<dbReference type="GO" id="GO:0051539">
    <property type="term" value="F:4 iron, 4 sulfur cluster binding"/>
    <property type="evidence" value="ECO:0007669"/>
    <property type="project" value="UniProtKB-KW"/>
</dbReference>
<dbReference type="InterPro" id="IPR017896">
    <property type="entry name" value="4Fe4S_Fe-S-bd"/>
</dbReference>
<accession>A0A2L2XKV1</accession>
<dbReference type="Gene3D" id="3.40.50.11540">
    <property type="entry name" value="NADH-ubiquinone oxidoreductase 51kDa subunit"/>
    <property type="match status" value="1"/>
</dbReference>
<dbReference type="FunFam" id="3.40.50.11540:FF:000001">
    <property type="entry name" value="NADH dehydrogenase [ubiquinone] flavoprotein 1, mitochondrial"/>
    <property type="match status" value="1"/>
</dbReference>
<dbReference type="InterPro" id="IPR019575">
    <property type="entry name" value="Nuop51_4Fe4S-bd"/>
</dbReference>
<dbReference type="GO" id="GO:0003677">
    <property type="term" value="F:DNA binding"/>
    <property type="evidence" value="ECO:0007669"/>
    <property type="project" value="UniProtKB-KW"/>
</dbReference>
<dbReference type="NCBIfam" id="NF040902">
    <property type="entry name" value="NuoF_pre_CCxxC"/>
    <property type="match status" value="1"/>
</dbReference>
<dbReference type="Proteomes" id="UP000239549">
    <property type="component" value="Unassembled WGS sequence"/>
</dbReference>
<dbReference type="Gene3D" id="3.40.30.10">
    <property type="entry name" value="Glutaredoxin"/>
    <property type="match status" value="1"/>
</dbReference>
<keyword evidence="3" id="KW-0479">Metal-binding</keyword>
<protein>
    <submittedName>
        <fullName evidence="7">NAD-reducing hydrogenase subunit HoxF</fullName>
    </submittedName>
</protein>
<evidence type="ECO:0000256" key="4">
    <source>
        <dbReference type="ARBA" id="ARBA00023004"/>
    </source>
</evidence>
<dbReference type="InterPro" id="IPR001949">
    <property type="entry name" value="NADH-UbQ_OxRdtase_51kDa_CS"/>
</dbReference>
<evidence type="ECO:0000313" key="8">
    <source>
        <dbReference type="Proteomes" id="UP000239549"/>
    </source>
</evidence>
<dbReference type="PANTHER" id="PTHR43578">
    <property type="entry name" value="NADH-QUINONE OXIDOREDUCTASE SUBUNIT F"/>
    <property type="match status" value="1"/>
</dbReference>
<dbReference type="OrthoDB" id="9761899at2"/>
<dbReference type="EMBL" id="BFAV01000141">
    <property type="protein sequence ID" value="GBF34561.1"/>
    <property type="molecule type" value="Genomic_DNA"/>
</dbReference>
<keyword evidence="8" id="KW-1185">Reference proteome</keyword>
<dbReference type="PROSITE" id="PS00198">
    <property type="entry name" value="4FE4S_FER_1"/>
    <property type="match status" value="1"/>
</dbReference>
<dbReference type="GO" id="GO:0046872">
    <property type="term" value="F:metal ion binding"/>
    <property type="evidence" value="ECO:0007669"/>
    <property type="project" value="UniProtKB-KW"/>
</dbReference>
<dbReference type="SMART" id="SM00928">
    <property type="entry name" value="NADH_4Fe-4S"/>
    <property type="match status" value="1"/>
</dbReference>
<evidence type="ECO:0000256" key="1">
    <source>
        <dbReference type="ARBA" id="ARBA00007523"/>
    </source>
</evidence>
<dbReference type="PROSITE" id="PS51379">
    <property type="entry name" value="4FE4S_FER_2"/>
    <property type="match status" value="2"/>
</dbReference>
<keyword evidence="5" id="KW-0411">Iron-sulfur</keyword>
<dbReference type="FunFam" id="1.20.1440.230:FF:000001">
    <property type="entry name" value="Mitochondrial NADH dehydrogenase flavoprotein 1"/>
    <property type="match status" value="1"/>
</dbReference>
<reference evidence="8" key="1">
    <citation type="submission" date="2018-02" db="EMBL/GenBank/DDBJ databases">
        <title>Genome sequence of Desulfocucumis palustris strain NAW-5.</title>
        <authorList>
            <person name="Watanabe M."/>
            <person name="Kojima H."/>
            <person name="Fukui M."/>
        </authorList>
    </citation>
    <scope>NUCLEOTIDE SEQUENCE [LARGE SCALE GENOMIC DNA]</scope>
    <source>
        <strain evidence="8">NAW-5</strain>
    </source>
</reference>
<keyword evidence="7" id="KW-0371">Homeobox</keyword>
<dbReference type="InterPro" id="IPR037225">
    <property type="entry name" value="Nuo51_FMN-bd_sf"/>
</dbReference>
<dbReference type="RefSeq" id="WP_104372787.1">
    <property type="nucleotide sequence ID" value="NZ_BFAV01000141.1"/>
</dbReference>
<name>A0A2L2XKV1_9FIRM</name>
<evidence type="ECO:0000256" key="2">
    <source>
        <dbReference type="ARBA" id="ARBA00022485"/>
    </source>
</evidence>
<dbReference type="Gene3D" id="3.10.20.600">
    <property type="match status" value="1"/>
</dbReference>
<dbReference type="SUPFAM" id="SSF52833">
    <property type="entry name" value="Thioredoxin-like"/>
    <property type="match status" value="1"/>
</dbReference>
<dbReference type="InterPro" id="IPR011538">
    <property type="entry name" value="Nuo51_FMN-bd"/>
</dbReference>
<proteinExistence type="inferred from homology"/>
<evidence type="ECO:0000256" key="3">
    <source>
        <dbReference type="ARBA" id="ARBA00022723"/>
    </source>
</evidence>
<dbReference type="Gene3D" id="3.30.70.20">
    <property type="match status" value="1"/>
</dbReference>
<feature type="domain" description="4Fe-4S ferredoxin-type" evidence="6">
    <location>
        <begin position="593"/>
        <end position="622"/>
    </location>
</feature>
<feature type="domain" description="4Fe-4S ferredoxin-type" evidence="6">
    <location>
        <begin position="623"/>
        <end position="650"/>
    </location>
</feature>
<dbReference type="InterPro" id="IPR037207">
    <property type="entry name" value="Nuop51_4Fe4S-bd_sf"/>
</dbReference>
<dbReference type="AlphaFoldDB" id="A0A2L2XKV1"/>
<gene>
    <name evidence="7" type="ORF">DCCM_3680</name>
</gene>
<comment type="similarity">
    <text evidence="1">Belongs to the complex I 51 kDa subunit family.</text>
</comment>
<comment type="caution">
    <text evidence="7">The sequence shown here is derived from an EMBL/GenBank/DDBJ whole genome shotgun (WGS) entry which is preliminary data.</text>
</comment>
<keyword evidence="4" id="KW-0408">Iron</keyword>
<dbReference type="Gene3D" id="1.20.1440.230">
    <property type="entry name" value="NADH-ubiquinone oxidoreductase 51kDa subunit, iron-sulphur binding domain"/>
    <property type="match status" value="1"/>
</dbReference>
<sequence length="650" mass="70150">MNNLMDKCCDKCTHEPAAPCKDYIKCRKEGPICHQDEACKQKRADFLAAIHLPEQSAKRNVLICAGTGCVSSGSPKLRKKLEEELAANGLADKVTITTTGCHGFCEQGPLMIVEPHKTFYTRVTEDDVAEIVASDLVKGETVERLLYKDPNTGEAAKTYETVPFYARQQRLVLHNCGHINPEDISEYIANDGYSGFARALLELTPDQVVEEVKTSGLRGRGGGGFPTGMKWGFVRQAQGDKKYVVCNADEGDPGAFMDRSVLEGDPHAVLEGMMICGYAVGADEGYLYVRAEYPLAIQRLKIAIAQAEEKGILGDNILNSGFNFHLKIKAGAGAFVCGEETALLTSIEGNRGMPRVRPPFPAQSGLWGKPTCLNNVETFANVPQILRNSGAWYASMGTEKSKGTKIFALTGKVNNTGLVEVPMGISMRDIIFAIGGGIQDGKKFKAVQIGGPSGGCLPDELLDLPVDYDSLISAGAMMGSGGLVVMDETTCMVDVARFFLTFTQSESCGKCTPCREGTTRMLEILTRICNGEGKMEDIDTLERLGRVVKNTALCGLGQTCPNPILSTLRYFKDEYIAHIQDKRCPAGACSALLTYVIDPEKCKGCGKCLRSCPAGAITGEKKQPHVIDAAKCIKCGSCLMGCKFEAIIKA</sequence>
<dbReference type="SUPFAM" id="SSF54862">
    <property type="entry name" value="4Fe-4S ferredoxins"/>
    <property type="match status" value="1"/>
</dbReference>
<dbReference type="Pfam" id="PF01512">
    <property type="entry name" value="Complex1_51K"/>
    <property type="match status" value="1"/>
</dbReference>
<dbReference type="InterPro" id="IPR036249">
    <property type="entry name" value="Thioredoxin-like_sf"/>
</dbReference>
<dbReference type="GO" id="GO:0010181">
    <property type="term" value="F:FMN binding"/>
    <property type="evidence" value="ECO:0007669"/>
    <property type="project" value="InterPro"/>
</dbReference>
<dbReference type="PANTHER" id="PTHR43578:SF3">
    <property type="entry name" value="NADH-QUINONE OXIDOREDUCTASE SUBUNIT F"/>
    <property type="match status" value="1"/>
</dbReference>
<dbReference type="Gene3D" id="6.10.250.1450">
    <property type="match status" value="1"/>
</dbReference>
<evidence type="ECO:0000259" key="6">
    <source>
        <dbReference type="PROSITE" id="PS51379"/>
    </source>
</evidence>
<keyword evidence="2" id="KW-0004">4Fe-4S</keyword>
<dbReference type="Pfam" id="PF13237">
    <property type="entry name" value="Fer4_10"/>
    <property type="match status" value="1"/>
</dbReference>
<dbReference type="PROSITE" id="PS00645">
    <property type="entry name" value="COMPLEX1_51K_2"/>
    <property type="match status" value="1"/>
</dbReference>
<dbReference type="SUPFAM" id="SSF142984">
    <property type="entry name" value="Nqo1 middle domain-like"/>
    <property type="match status" value="1"/>
</dbReference>
<organism evidence="7 8">
    <name type="scientific">Desulfocucumis palustris</name>
    <dbReference type="NCBI Taxonomy" id="1898651"/>
    <lineage>
        <taxon>Bacteria</taxon>
        <taxon>Bacillati</taxon>
        <taxon>Bacillota</taxon>
        <taxon>Clostridia</taxon>
        <taxon>Eubacteriales</taxon>
        <taxon>Desulfocucumaceae</taxon>
        <taxon>Desulfocucumis</taxon>
    </lineage>
</organism>
<dbReference type="CDD" id="cd02980">
    <property type="entry name" value="TRX_Fd_family"/>
    <property type="match status" value="1"/>
</dbReference>
<dbReference type="NCBIfam" id="NF010120">
    <property type="entry name" value="PRK13596.1"/>
    <property type="match status" value="1"/>
</dbReference>
<dbReference type="GO" id="GO:0008137">
    <property type="term" value="F:NADH dehydrogenase (ubiquinone) activity"/>
    <property type="evidence" value="ECO:0007669"/>
    <property type="project" value="InterPro"/>
</dbReference>
<dbReference type="SUPFAM" id="SSF140490">
    <property type="entry name" value="Nqo1C-terminal domain-like"/>
    <property type="match status" value="1"/>
</dbReference>
<dbReference type="SUPFAM" id="SSF142019">
    <property type="entry name" value="Nqo1 FMN-binding domain-like"/>
    <property type="match status" value="1"/>
</dbReference>
<dbReference type="InterPro" id="IPR017900">
    <property type="entry name" value="4Fe4S_Fe_S_CS"/>
</dbReference>
<evidence type="ECO:0000256" key="5">
    <source>
        <dbReference type="ARBA" id="ARBA00023014"/>
    </source>
</evidence>
<dbReference type="Pfam" id="PF01257">
    <property type="entry name" value="2Fe-2S_thioredx"/>
    <property type="match status" value="1"/>
</dbReference>
<dbReference type="Pfam" id="PF10589">
    <property type="entry name" value="NADH_4Fe-4S"/>
    <property type="match status" value="1"/>
</dbReference>
<evidence type="ECO:0000313" key="7">
    <source>
        <dbReference type="EMBL" id="GBF34561.1"/>
    </source>
</evidence>